<keyword evidence="2" id="KW-0812">Transmembrane</keyword>
<dbReference type="Proteomes" id="UP000594261">
    <property type="component" value="Chromosome 3"/>
</dbReference>
<dbReference type="InterPro" id="IPR036770">
    <property type="entry name" value="Ankyrin_rpt-contain_sf"/>
</dbReference>
<feature type="region of interest" description="Disordered" evidence="1">
    <location>
        <begin position="304"/>
        <end position="325"/>
    </location>
</feature>
<accession>A0A7N2L9S2</accession>
<feature type="domain" description="PGG" evidence="3">
    <location>
        <begin position="567"/>
        <end position="673"/>
    </location>
</feature>
<dbReference type="InterPro" id="IPR026961">
    <property type="entry name" value="PGG_dom"/>
</dbReference>
<proteinExistence type="predicted"/>
<evidence type="ECO:0000256" key="1">
    <source>
        <dbReference type="SAM" id="MobiDB-lite"/>
    </source>
</evidence>
<dbReference type="SUPFAM" id="SSF48403">
    <property type="entry name" value="Ankyrin repeat"/>
    <property type="match status" value="1"/>
</dbReference>
<dbReference type="InterPro" id="IPR002110">
    <property type="entry name" value="Ankyrin_rpt"/>
</dbReference>
<dbReference type="GO" id="GO:0016020">
    <property type="term" value="C:membrane"/>
    <property type="evidence" value="ECO:0007669"/>
    <property type="project" value="TreeGrafter"/>
</dbReference>
<feature type="transmembrane region" description="Helical" evidence="2">
    <location>
        <begin position="609"/>
        <end position="633"/>
    </location>
</feature>
<evidence type="ECO:0000256" key="2">
    <source>
        <dbReference type="SAM" id="Phobius"/>
    </source>
</evidence>
<dbReference type="InParanoid" id="A0A7N2L9S2"/>
<reference evidence="4" key="2">
    <citation type="submission" date="2021-01" db="UniProtKB">
        <authorList>
            <consortium name="EnsemblPlants"/>
        </authorList>
    </citation>
    <scope>IDENTIFICATION</scope>
</reference>
<evidence type="ECO:0000259" key="3">
    <source>
        <dbReference type="Pfam" id="PF13962"/>
    </source>
</evidence>
<evidence type="ECO:0000313" key="4">
    <source>
        <dbReference type="EnsemblPlants" id="QL03p055709:mrna"/>
    </source>
</evidence>
<protein>
    <recommendedName>
        <fullName evidence="3">PGG domain-containing protein</fullName>
    </recommendedName>
</protein>
<name>A0A7N2L9S2_QUELO</name>
<keyword evidence="2" id="KW-1133">Transmembrane helix</keyword>
<dbReference type="AlphaFoldDB" id="A0A7N2L9S2"/>
<keyword evidence="5" id="KW-1185">Reference proteome</keyword>
<dbReference type="EnsemblPlants" id="QL03p055709:mrna">
    <property type="protein sequence ID" value="QL03p055709:mrna"/>
    <property type="gene ID" value="QL03p055709"/>
</dbReference>
<organism evidence="4 5">
    <name type="scientific">Quercus lobata</name>
    <name type="common">Valley oak</name>
    <dbReference type="NCBI Taxonomy" id="97700"/>
    <lineage>
        <taxon>Eukaryota</taxon>
        <taxon>Viridiplantae</taxon>
        <taxon>Streptophyta</taxon>
        <taxon>Embryophyta</taxon>
        <taxon>Tracheophyta</taxon>
        <taxon>Spermatophyta</taxon>
        <taxon>Magnoliopsida</taxon>
        <taxon>eudicotyledons</taxon>
        <taxon>Gunneridae</taxon>
        <taxon>Pentapetalae</taxon>
        <taxon>rosids</taxon>
        <taxon>fabids</taxon>
        <taxon>Fagales</taxon>
        <taxon>Fagaceae</taxon>
        <taxon>Quercus</taxon>
    </lineage>
</organism>
<sequence>MGSFVRSIKREWANLEGKFESFIEEHGAELLVKYQHILLGDLYRRLFQSAVKGEWDEVVKLCEKEHNAFNVQITRSEDTIFHLAAYNKLEEEFERLLNLLGGVEEIEFEIDIARSSLGLVNMNKDTALHIAASVGSMRMCTRIIDTAKSTELLGYRNKDGETPLFSAVLHGHKDVFLYFHSICGPEIGYDYCKKEDGENILHYAITEEYYDLSLVILRLYGDFVNLANKDGMTPLHLLASKPSAFKSGCDLEWFENYLYHSFVSTDDKRELIRKADHEENLERPQVTDGAFSRKCAWMEADIENPERPQQGGDPSPNGVQGHQSQFPPNYRTCSFSFAELVSKHKPGSDLLEKDMDSIINVLCPKNPNCKISGEPSDRCEDWINEVEGDVRCRIPIEEEQEKIRKELQSVRNSFLTSAKPAKSATPILMAAKNGITEMVEKILERYLVAMYDVDEKKKNIVLLAVEHKQPRVFELLLSLKKKGTIKNSLFCEVDNDGNSASHLAATKTDFIWPVPGAASQMQWDIKWYEYIKKSIEPRFLLLCNKHGDTPEEVFTNNHKELVKMGGDWLTSTSNACSVVAGLFVTTTFTMSTTVPDGVKEDKHKQASKMLAGSSFVSFCTSLIAVVMFLAILTSGYRERDFRWTLLVKLLVGLTAFYLSIASTLISFSTGHFFVFTNQLNSAASSLYVVICLLLITLFAVTQLPLYFHLLWATFKKVPQPRYRLIPRWPYGKD</sequence>
<feature type="transmembrane region" description="Helical" evidence="2">
    <location>
        <begin position="687"/>
        <end position="714"/>
    </location>
</feature>
<dbReference type="Pfam" id="PF12796">
    <property type="entry name" value="Ank_2"/>
    <property type="match status" value="1"/>
</dbReference>
<dbReference type="Gene3D" id="1.25.40.20">
    <property type="entry name" value="Ankyrin repeat-containing domain"/>
    <property type="match status" value="2"/>
</dbReference>
<reference evidence="4 5" key="1">
    <citation type="journal article" date="2016" name="G3 (Bethesda)">
        <title>First Draft Assembly and Annotation of the Genome of a California Endemic Oak Quercus lobata Nee (Fagaceae).</title>
        <authorList>
            <person name="Sork V.L."/>
            <person name="Fitz-Gibbon S.T."/>
            <person name="Puiu D."/>
            <person name="Crepeau M."/>
            <person name="Gugger P.F."/>
            <person name="Sherman R."/>
            <person name="Stevens K."/>
            <person name="Langley C.H."/>
            <person name="Pellegrini M."/>
            <person name="Salzberg S.L."/>
        </authorList>
    </citation>
    <scope>NUCLEOTIDE SEQUENCE [LARGE SCALE GENOMIC DNA]</scope>
    <source>
        <strain evidence="4 5">cv. SW786</strain>
    </source>
</reference>
<dbReference type="PANTHER" id="PTHR24177">
    <property type="entry name" value="CASKIN"/>
    <property type="match status" value="1"/>
</dbReference>
<dbReference type="PANTHER" id="PTHR24177:SF103">
    <property type="entry name" value="PGG DOMAIN-CONTAINING PROTEIN"/>
    <property type="match status" value="1"/>
</dbReference>
<dbReference type="Pfam" id="PF13962">
    <property type="entry name" value="PGG"/>
    <property type="match status" value="1"/>
</dbReference>
<keyword evidence="2" id="KW-0472">Membrane</keyword>
<evidence type="ECO:0000313" key="5">
    <source>
        <dbReference type="Proteomes" id="UP000594261"/>
    </source>
</evidence>
<feature type="transmembrane region" description="Helical" evidence="2">
    <location>
        <begin position="645"/>
        <end position="667"/>
    </location>
</feature>
<dbReference type="SMART" id="SM00248">
    <property type="entry name" value="ANK"/>
    <property type="match status" value="6"/>
</dbReference>
<dbReference type="Gramene" id="QL03p055709:mrna">
    <property type="protein sequence ID" value="QL03p055709:mrna"/>
    <property type="gene ID" value="QL03p055709"/>
</dbReference>
<dbReference type="EMBL" id="LRBV02000003">
    <property type="status" value="NOT_ANNOTATED_CDS"/>
    <property type="molecule type" value="Genomic_DNA"/>
</dbReference>